<accession>A0A8J5JN86</accession>
<keyword evidence="2" id="KW-0675">Receptor</keyword>
<organism evidence="2 3">
    <name type="scientific">Homarus americanus</name>
    <name type="common">American lobster</name>
    <dbReference type="NCBI Taxonomy" id="6706"/>
    <lineage>
        <taxon>Eukaryota</taxon>
        <taxon>Metazoa</taxon>
        <taxon>Ecdysozoa</taxon>
        <taxon>Arthropoda</taxon>
        <taxon>Crustacea</taxon>
        <taxon>Multicrustacea</taxon>
        <taxon>Malacostraca</taxon>
        <taxon>Eumalacostraca</taxon>
        <taxon>Eucarida</taxon>
        <taxon>Decapoda</taxon>
        <taxon>Pleocyemata</taxon>
        <taxon>Astacidea</taxon>
        <taxon>Nephropoidea</taxon>
        <taxon>Nephropidae</taxon>
        <taxon>Homarus</taxon>
    </lineage>
</organism>
<proteinExistence type="predicted"/>
<evidence type="ECO:0000313" key="2">
    <source>
        <dbReference type="EMBL" id="KAG7157588.1"/>
    </source>
</evidence>
<dbReference type="AlphaFoldDB" id="A0A8J5JN86"/>
<evidence type="ECO:0000313" key="3">
    <source>
        <dbReference type="Proteomes" id="UP000747542"/>
    </source>
</evidence>
<keyword evidence="3" id="KW-1185">Reference proteome</keyword>
<comment type="caution">
    <text evidence="2">The sequence shown here is derived from an EMBL/GenBank/DDBJ whole genome shotgun (WGS) entry which is preliminary data.</text>
</comment>
<feature type="non-terminal residue" evidence="2">
    <location>
        <position position="1"/>
    </location>
</feature>
<reference evidence="2" key="1">
    <citation type="journal article" date="2021" name="Sci. Adv.">
        <title>The American lobster genome reveals insights on longevity, neural, and immune adaptations.</title>
        <authorList>
            <person name="Polinski J.M."/>
            <person name="Zimin A.V."/>
            <person name="Clark K.F."/>
            <person name="Kohn A.B."/>
            <person name="Sadowski N."/>
            <person name="Timp W."/>
            <person name="Ptitsyn A."/>
            <person name="Khanna P."/>
            <person name="Romanova D.Y."/>
            <person name="Williams P."/>
            <person name="Greenwood S.J."/>
            <person name="Moroz L.L."/>
            <person name="Walt D.R."/>
            <person name="Bodnar A.G."/>
        </authorList>
    </citation>
    <scope>NUCLEOTIDE SEQUENCE</scope>
    <source>
        <strain evidence="2">GMGI-L3</strain>
    </source>
</reference>
<protein>
    <submittedName>
        <fullName evidence="2">Putative beta-3 adrenergic receptor-like</fullName>
    </submittedName>
</protein>
<feature type="region of interest" description="Disordered" evidence="1">
    <location>
        <begin position="1"/>
        <end position="141"/>
    </location>
</feature>
<sequence length="317" mass="36100">WTNTQYRQLQRSNTQQDNQLSPASSKTQENQLSPAWSNTQDNQLSPASSNTHDNQLSPASSNTQDNQLSPAWSKTQDNQLSPASSKTQDNQLSPASSNTQDNQLSPASSKTQDNQLSPAWSKTQENQLSPASSNTQDNQLSPAWSNTQYRQLPLVQVPRHSENSLHHRAQNTRRNLHPRAWIPAPYTHNNNRTHTQNNNRTHTQNNNRTHTQNNNNHRGYLQAISRVTSNRRDERVGKQWIIPRAFITGAKGTQWNTRRRTRPRGGSNITRPSCQNGKVWRRGACVCPYLSNWEEESQRCTCIYGTYADTQGNCRSY</sequence>
<gene>
    <name evidence="2" type="ORF">Hamer_G026528</name>
</gene>
<name>A0A8J5JN86_HOMAM</name>
<evidence type="ECO:0000256" key="1">
    <source>
        <dbReference type="SAM" id="MobiDB-lite"/>
    </source>
</evidence>
<dbReference type="EMBL" id="JAHLQT010037363">
    <property type="protein sequence ID" value="KAG7157588.1"/>
    <property type="molecule type" value="Genomic_DNA"/>
</dbReference>
<feature type="region of interest" description="Disordered" evidence="1">
    <location>
        <begin position="187"/>
        <end position="216"/>
    </location>
</feature>
<dbReference type="Proteomes" id="UP000747542">
    <property type="component" value="Unassembled WGS sequence"/>
</dbReference>